<evidence type="ECO:0000256" key="1">
    <source>
        <dbReference type="SAM" id="Phobius"/>
    </source>
</evidence>
<keyword evidence="1" id="KW-1133">Transmembrane helix</keyword>
<sequence>MAYDGAFLWGPANFSGRPPGRLLAEGALVGLATAGVIAGAAVAGASTGFGVPGTVAGVVAALGSAAYLLATNAGRALVGAVALLGGFLAWWLPGQAAQAVLAARGVSRPVVVTEVHVHRYEGRDHVAYSCAVRLPDGTPVSAEAWRGCGAGVRPGRRLTMVFDPDGAVPPTDRVLPSSAAVGFAGPAAASLGLAALCGVAVVRSRP</sequence>
<keyword evidence="1" id="KW-0812">Transmembrane</keyword>
<organism evidence="2">
    <name type="scientific">Streptomyces sp. R44</name>
    <dbReference type="NCBI Taxonomy" id="3238633"/>
    <lineage>
        <taxon>Bacteria</taxon>
        <taxon>Bacillati</taxon>
        <taxon>Actinomycetota</taxon>
        <taxon>Actinomycetes</taxon>
        <taxon>Kitasatosporales</taxon>
        <taxon>Streptomycetaceae</taxon>
        <taxon>Streptomyces</taxon>
    </lineage>
</organism>
<feature type="transmembrane region" description="Helical" evidence="1">
    <location>
        <begin position="179"/>
        <end position="202"/>
    </location>
</feature>
<proteinExistence type="predicted"/>
<feature type="transmembrane region" description="Helical" evidence="1">
    <location>
        <begin position="49"/>
        <end position="69"/>
    </location>
</feature>
<dbReference type="RefSeq" id="WP_369147748.1">
    <property type="nucleotide sequence ID" value="NZ_CP163444.1"/>
</dbReference>
<protein>
    <recommendedName>
        <fullName evidence="3">DUF3592 domain-containing protein</fullName>
    </recommendedName>
</protein>
<name>A0AB39T658_9ACTN</name>
<accession>A0AB39T658</accession>
<evidence type="ECO:0000313" key="2">
    <source>
        <dbReference type="EMBL" id="XDQ75226.1"/>
    </source>
</evidence>
<feature type="transmembrane region" description="Helical" evidence="1">
    <location>
        <begin position="76"/>
        <end position="92"/>
    </location>
</feature>
<keyword evidence="1" id="KW-0472">Membrane</keyword>
<dbReference type="EMBL" id="CP163444">
    <property type="protein sequence ID" value="XDQ75226.1"/>
    <property type="molecule type" value="Genomic_DNA"/>
</dbReference>
<reference evidence="2" key="1">
    <citation type="submission" date="2024-07" db="EMBL/GenBank/DDBJ databases">
        <authorList>
            <person name="Yu S.T."/>
        </authorList>
    </citation>
    <scope>NUCLEOTIDE SEQUENCE</scope>
    <source>
        <strain evidence="2">R44</strain>
    </source>
</reference>
<evidence type="ECO:0008006" key="3">
    <source>
        <dbReference type="Google" id="ProtNLM"/>
    </source>
</evidence>
<dbReference type="AlphaFoldDB" id="A0AB39T658"/>
<feature type="transmembrane region" description="Helical" evidence="1">
    <location>
        <begin position="22"/>
        <end position="43"/>
    </location>
</feature>
<gene>
    <name evidence="2" type="ORF">AB5J54_33945</name>
</gene>